<dbReference type="Proteomes" id="UP001165367">
    <property type="component" value="Unassembled WGS sequence"/>
</dbReference>
<comment type="caution">
    <text evidence="1">The sequence shown here is derived from an EMBL/GenBank/DDBJ whole genome shotgun (WGS) entry which is preliminary data.</text>
</comment>
<proteinExistence type="predicted"/>
<reference evidence="1" key="1">
    <citation type="submission" date="2022-01" db="EMBL/GenBank/DDBJ databases">
        <authorList>
            <person name="Jo J.-H."/>
            <person name="Im W.-T."/>
        </authorList>
    </citation>
    <scope>NUCLEOTIDE SEQUENCE</scope>
    <source>
        <strain evidence="1">NA20</strain>
    </source>
</reference>
<evidence type="ECO:0008006" key="3">
    <source>
        <dbReference type="Google" id="ProtNLM"/>
    </source>
</evidence>
<keyword evidence="2" id="KW-1185">Reference proteome</keyword>
<evidence type="ECO:0000313" key="2">
    <source>
        <dbReference type="Proteomes" id="UP001165367"/>
    </source>
</evidence>
<name>A0ABS9KRF1_9BACT</name>
<organism evidence="1 2">
    <name type="scientific">Terrimonas ginsenosidimutans</name>
    <dbReference type="NCBI Taxonomy" id="2908004"/>
    <lineage>
        <taxon>Bacteria</taxon>
        <taxon>Pseudomonadati</taxon>
        <taxon>Bacteroidota</taxon>
        <taxon>Chitinophagia</taxon>
        <taxon>Chitinophagales</taxon>
        <taxon>Chitinophagaceae</taxon>
        <taxon>Terrimonas</taxon>
    </lineage>
</organism>
<sequence length="742" mass="80056">MKRIFLVLAIIWPVALFAQVKDTIIKQDGYKIPVNDIPSDGRDSSALISSRAVYDDLQNVYDTRGKFLNVARKLLVGSSQSGLNTSRGDVRFVLGWIGDSMSGYIASPFYNMLKDLLGFGGGNMESVTPTGGGSIHQNVAETQYWFNGTWYEINGSGSLEFLYAGARVDATKLKVYYIQEPGAGSFQVQVNAGAGFVNEGSVVDCNGTLEGKIITINKAQGDYSIKINQVSGNVKIVMCAAINEPTGSDAVMLYRMGVGGLQWTNANATSKAITSPIFADMGIDLAMIQIKEDGDVYPDLKQWLDAFRLASPRTDWSLNGSGPETSNDLVNRATNRAMKRIALEDTLYYLDGYSPLISMARVDSLGWKNDGVHLDNATGHYLASMLWRIIGIEDYYAIGRKLGVDKNGNLKVLNNRAIRFETTDNNGTAAAFIRPVSRDLAFWFDRWASFYNITGTTLYTYFDPNAGWKIANNLYQRGYTFDITNAAGMYMPNDSTIAMFRNRGAGTRMHFWGQNGSFLGSLAAGGTFSLGSLPIYSAGGYVPLGRNTTTNVIEAITFSPPTTTSAASALTLSVAPNGESDYIHNGTGAIWTLPPVPAAGSKLVLHNATNYIVVVNSNAGVNDIVNGSSLMNTLSISAQSRITLLSNGSYWYVDSPFNIITQTSVLDFPSISTGTSEDLTMTVSGVALGDNVLVTKQGGFPYSGAIITAWGSGTNTVTIRILNVSGSPIDPAADNYKVKVIK</sequence>
<gene>
    <name evidence="1" type="ORF">LZZ85_11495</name>
</gene>
<protein>
    <recommendedName>
        <fullName evidence="3">Sialate O-acetylesterase domain-containing protein</fullName>
    </recommendedName>
</protein>
<dbReference type="EMBL" id="JAKLTR010000006">
    <property type="protein sequence ID" value="MCG2614913.1"/>
    <property type="molecule type" value="Genomic_DNA"/>
</dbReference>
<accession>A0ABS9KRF1</accession>
<dbReference type="RefSeq" id="WP_237871772.1">
    <property type="nucleotide sequence ID" value="NZ_JAKLTR010000006.1"/>
</dbReference>
<evidence type="ECO:0000313" key="1">
    <source>
        <dbReference type="EMBL" id="MCG2614913.1"/>
    </source>
</evidence>